<dbReference type="STRING" id="1002804.HBZC1_01340"/>
<dbReference type="Proteomes" id="UP000008387">
    <property type="component" value="Chromosome"/>
</dbReference>
<keyword evidence="2" id="KW-1185">Reference proteome</keyword>
<dbReference type="GeneID" id="64362203"/>
<dbReference type="HOGENOM" id="CLU_2105573_0_0_7"/>
<organism evidence="1 2">
    <name type="scientific">Helicobacter bizzozeronii (strain CIII-1)</name>
    <dbReference type="NCBI Taxonomy" id="1002804"/>
    <lineage>
        <taxon>Bacteria</taxon>
        <taxon>Pseudomonadati</taxon>
        <taxon>Campylobacterota</taxon>
        <taxon>Epsilonproteobacteria</taxon>
        <taxon>Campylobacterales</taxon>
        <taxon>Helicobacteraceae</taxon>
        <taxon>Helicobacter</taxon>
    </lineage>
</organism>
<gene>
    <name evidence="1" type="ordered locus">HBZC1_01340</name>
</gene>
<dbReference type="AlphaFoldDB" id="F8KQW6"/>
<evidence type="ECO:0000313" key="2">
    <source>
        <dbReference type="Proteomes" id="UP000008387"/>
    </source>
</evidence>
<reference evidence="1 2" key="1">
    <citation type="journal article" date="2011" name="J. Bacteriol.">
        <title>Genome sequence of Helicobacter bizzozeronii strain CIII-1, an isolate from human gastric mucosa.</title>
        <authorList>
            <person name="Schott T."/>
            <person name="Rossi M."/>
            <person name="Hanninen M.L."/>
        </authorList>
    </citation>
    <scope>NUCLEOTIDE SEQUENCE [LARGE SCALE GENOMIC DNA]</scope>
    <source>
        <strain evidence="1 2">CIII-1</strain>
    </source>
</reference>
<accession>F8KQW6</accession>
<protein>
    <submittedName>
        <fullName evidence="1">Uncharacterized protein</fullName>
    </submittedName>
</protein>
<evidence type="ECO:0000313" key="1">
    <source>
        <dbReference type="EMBL" id="CCB79120.1"/>
    </source>
</evidence>
<dbReference type="KEGG" id="hbi:HBZC1_01340"/>
<dbReference type="RefSeq" id="WP_013889633.1">
    <property type="nucleotide sequence ID" value="NC_015674.1"/>
</dbReference>
<sequence>MRHPQKEQMRAHYESHDISLKELGALYQVPYRTLVRWKNNEKWEAKRAQARVQVEVIKDKLTNHQLNTFLGAKKQEIKDSIKQNLKHLDIDPIVLECITETSSGWYNLGNKVCFN</sequence>
<proteinExistence type="predicted"/>
<name>F8KQW6_HELBC</name>
<dbReference type="EMBL" id="FR871757">
    <property type="protein sequence ID" value="CCB79120.1"/>
    <property type="molecule type" value="Genomic_DNA"/>
</dbReference>